<dbReference type="Proteomes" id="UP000637074">
    <property type="component" value="Unassembled WGS sequence"/>
</dbReference>
<comment type="caution">
    <text evidence="1">The sequence shown here is derived from an EMBL/GenBank/DDBJ whole genome shotgun (WGS) entry which is preliminary data.</text>
</comment>
<dbReference type="EMBL" id="BNDS01000003">
    <property type="protein sequence ID" value="GHH97450.1"/>
    <property type="molecule type" value="Genomic_DNA"/>
</dbReference>
<evidence type="ECO:0000313" key="1">
    <source>
        <dbReference type="EMBL" id="GHH97450.1"/>
    </source>
</evidence>
<sequence>MKSKLFSVVLVTLLLISGCGKEQTNKESNENQPKILKVMIKKKNSKNLVVETKAEGKELTFAHYLYLDNKLLKKFPYKSDAHFSYKISKRGIYKVRVFVKNKNDKVKAKTTEAVRM</sequence>
<dbReference type="RefSeq" id="WP_191270331.1">
    <property type="nucleotide sequence ID" value="NZ_BNDS01000003.1"/>
</dbReference>
<dbReference type="PROSITE" id="PS51257">
    <property type="entry name" value="PROKAR_LIPOPROTEIN"/>
    <property type="match status" value="1"/>
</dbReference>
<reference evidence="1 2" key="1">
    <citation type="journal article" date="2022" name="Int. J. Syst. Evol. Microbiol.">
        <title>Neobacillus kokaensis sp. nov., isolated from soil.</title>
        <authorList>
            <person name="Yuki K."/>
            <person name="Matsubara H."/>
            <person name="Yamaguchi S."/>
        </authorList>
    </citation>
    <scope>NUCLEOTIDE SEQUENCE [LARGE SCALE GENOMIC DNA]</scope>
    <source>
        <strain evidence="1 2">LOB 377</strain>
    </source>
</reference>
<evidence type="ECO:0000313" key="2">
    <source>
        <dbReference type="Proteomes" id="UP000637074"/>
    </source>
</evidence>
<name>A0ABQ3N4J6_9BACI</name>
<protein>
    <recommendedName>
        <fullName evidence="3">Lipoprotein</fullName>
    </recommendedName>
</protein>
<proteinExistence type="predicted"/>
<evidence type="ECO:0008006" key="3">
    <source>
        <dbReference type="Google" id="ProtNLM"/>
    </source>
</evidence>
<gene>
    <name evidence="1" type="ORF">AM1BK_09930</name>
</gene>
<keyword evidence="2" id="KW-1185">Reference proteome</keyword>
<accession>A0ABQ3N4J6</accession>
<organism evidence="1 2">
    <name type="scientific">Neobacillus kokaensis</name>
    <dbReference type="NCBI Taxonomy" id="2759023"/>
    <lineage>
        <taxon>Bacteria</taxon>
        <taxon>Bacillati</taxon>
        <taxon>Bacillota</taxon>
        <taxon>Bacilli</taxon>
        <taxon>Bacillales</taxon>
        <taxon>Bacillaceae</taxon>
        <taxon>Neobacillus</taxon>
    </lineage>
</organism>